<accession>A0A3M7R721</accession>
<dbReference type="Proteomes" id="UP000276133">
    <property type="component" value="Unassembled WGS sequence"/>
</dbReference>
<gene>
    <name evidence="1" type="ORF">BpHYR1_012318</name>
</gene>
<reference evidence="1 2" key="1">
    <citation type="journal article" date="2018" name="Sci. Rep.">
        <title>Genomic signatures of local adaptation to the degree of environmental predictability in rotifers.</title>
        <authorList>
            <person name="Franch-Gras L."/>
            <person name="Hahn C."/>
            <person name="Garcia-Roger E.M."/>
            <person name="Carmona M.J."/>
            <person name="Serra M."/>
            <person name="Gomez A."/>
        </authorList>
    </citation>
    <scope>NUCLEOTIDE SEQUENCE [LARGE SCALE GENOMIC DNA]</scope>
    <source>
        <strain evidence="1">HYR1</strain>
    </source>
</reference>
<keyword evidence="2" id="KW-1185">Reference proteome</keyword>
<comment type="caution">
    <text evidence="1">The sequence shown here is derived from an EMBL/GenBank/DDBJ whole genome shotgun (WGS) entry which is preliminary data.</text>
</comment>
<protein>
    <submittedName>
        <fullName evidence="1">Uncharacterized protein</fullName>
    </submittedName>
</protein>
<sequence length="180" mass="21295">MFVPQMGTTEIVFKETENTVIAHIKLKRIYPNRCHHWRGNTDFVDNETLDNQNLNQKLDNVCNLIDFCQAFQLVNKQFKLPNHRSFCYYHSWDQSNIHEILNKETSIQRFDTFIKLAPERVIFSLNFFNEFSNELKRILVEIDAEPKPEYISTDFTELSDLVPITEIIDNSSPTIDLNYD</sequence>
<dbReference type="AlphaFoldDB" id="A0A3M7R721"/>
<name>A0A3M7R721_BRAPC</name>
<evidence type="ECO:0000313" key="2">
    <source>
        <dbReference type="Proteomes" id="UP000276133"/>
    </source>
</evidence>
<dbReference type="EMBL" id="REGN01004081">
    <property type="protein sequence ID" value="RNA19259.1"/>
    <property type="molecule type" value="Genomic_DNA"/>
</dbReference>
<proteinExistence type="predicted"/>
<organism evidence="1 2">
    <name type="scientific">Brachionus plicatilis</name>
    <name type="common">Marine rotifer</name>
    <name type="synonym">Brachionus muelleri</name>
    <dbReference type="NCBI Taxonomy" id="10195"/>
    <lineage>
        <taxon>Eukaryota</taxon>
        <taxon>Metazoa</taxon>
        <taxon>Spiralia</taxon>
        <taxon>Gnathifera</taxon>
        <taxon>Rotifera</taxon>
        <taxon>Eurotatoria</taxon>
        <taxon>Monogononta</taxon>
        <taxon>Pseudotrocha</taxon>
        <taxon>Ploima</taxon>
        <taxon>Brachionidae</taxon>
        <taxon>Brachionus</taxon>
    </lineage>
</organism>
<evidence type="ECO:0000313" key="1">
    <source>
        <dbReference type="EMBL" id="RNA19259.1"/>
    </source>
</evidence>